<dbReference type="InterPro" id="IPR019734">
    <property type="entry name" value="TPR_rpt"/>
</dbReference>
<dbReference type="Proteomes" id="UP000035760">
    <property type="component" value="Unassembled WGS sequence"/>
</dbReference>
<name>W6M2V2_9GAMM</name>
<dbReference type="EMBL" id="CBTJ020000027">
    <property type="protein sequence ID" value="CDI01852.1"/>
    <property type="molecule type" value="Genomic_DNA"/>
</dbReference>
<keyword evidence="1" id="KW-0802">TPR repeat</keyword>
<keyword evidence="3" id="KW-0732">Signal</keyword>
<dbReference type="STRING" id="1400863.BN873_210073"/>
<feature type="region of interest" description="Disordered" evidence="2">
    <location>
        <begin position="25"/>
        <end position="213"/>
    </location>
</feature>
<sequence length="348" mass="36402">MKTLYKAWLSALAMVSITACGTMPYYSQSNTSKRTPKAPVVDRTARRPPQPYPPPQAPLEPLPEEDPLLPREYASADPAITDTYQPTAPVPTYADPGNGVAPQPYPAQPEPTYSQPSPAPYAGAEYRPPSYPPGAAAAPTRRSNTTAPGSLPEPQVAVVPPAAPTIKPPTAPPMPPAPNPVPAAPTGAPAPANATVAMTTPPAASTPEPAPAPVPVARPARPTAPATPPADLPPAEISREGNQAVVALLESADKYVKSKQLDKAGAALERALRIEPRNAGIWYDLAQIRLHQGQYQQAESLATKSNNLAGDNRALQARNWKLIGASRKAAGNRAGAEEAEAHAVQLSH</sequence>
<evidence type="ECO:0000256" key="3">
    <source>
        <dbReference type="SAM" id="SignalP"/>
    </source>
</evidence>
<protein>
    <submittedName>
        <fullName evidence="4">Uncharacterized protein</fullName>
    </submittedName>
</protein>
<feature type="compositionally biased region" description="Low complexity" evidence="2">
    <location>
        <begin position="184"/>
        <end position="207"/>
    </location>
</feature>
<accession>W6M2V2</accession>
<dbReference type="PROSITE" id="PS51257">
    <property type="entry name" value="PROKAR_LIPOPROTEIN"/>
    <property type="match status" value="1"/>
</dbReference>
<dbReference type="OrthoDB" id="894263at2"/>
<dbReference type="PROSITE" id="PS50005">
    <property type="entry name" value="TPR"/>
    <property type="match status" value="1"/>
</dbReference>
<evidence type="ECO:0000256" key="2">
    <source>
        <dbReference type="SAM" id="MobiDB-lite"/>
    </source>
</evidence>
<evidence type="ECO:0000313" key="5">
    <source>
        <dbReference type="Proteomes" id="UP000035760"/>
    </source>
</evidence>
<dbReference type="RefSeq" id="WP_053085242.1">
    <property type="nucleotide sequence ID" value="NZ_CBTJ020000027.1"/>
</dbReference>
<dbReference type="SMART" id="SM00028">
    <property type="entry name" value="TPR"/>
    <property type="match status" value="2"/>
</dbReference>
<dbReference type="SUPFAM" id="SSF48452">
    <property type="entry name" value="TPR-like"/>
    <property type="match status" value="1"/>
</dbReference>
<evidence type="ECO:0000313" key="4">
    <source>
        <dbReference type="EMBL" id="CDI01852.1"/>
    </source>
</evidence>
<feature type="compositionally biased region" description="Pro residues" evidence="2">
    <location>
        <begin position="48"/>
        <end position="61"/>
    </location>
</feature>
<feature type="chain" id="PRO_5004878435" evidence="3">
    <location>
        <begin position="22"/>
        <end position="348"/>
    </location>
</feature>
<feature type="signal peptide" evidence="3">
    <location>
        <begin position="1"/>
        <end position="21"/>
    </location>
</feature>
<evidence type="ECO:0000256" key="1">
    <source>
        <dbReference type="PROSITE-ProRule" id="PRU00339"/>
    </source>
</evidence>
<feature type="compositionally biased region" description="Pro residues" evidence="2">
    <location>
        <begin position="161"/>
        <end position="183"/>
    </location>
</feature>
<reference evidence="4" key="1">
    <citation type="submission" date="2013-07" db="EMBL/GenBank/DDBJ databases">
        <authorList>
            <person name="McIlroy S."/>
        </authorList>
    </citation>
    <scope>NUCLEOTIDE SEQUENCE [LARGE SCALE GENOMIC DNA]</scope>
    <source>
        <strain evidence="4">Run_A_D11</strain>
    </source>
</reference>
<reference evidence="4" key="2">
    <citation type="submission" date="2014-03" db="EMBL/GenBank/DDBJ databases">
        <title>Candidatus Competibacter-lineage genomes retrieved from metagenomes reveal functional metabolic diversity.</title>
        <authorList>
            <person name="McIlroy S.J."/>
            <person name="Albertsen M."/>
            <person name="Andresen E.K."/>
            <person name="Saunders A.M."/>
            <person name="Kristiansen R."/>
            <person name="Stokholm-Bjerregaard M."/>
            <person name="Nielsen K.L."/>
            <person name="Nielsen P.H."/>
        </authorList>
    </citation>
    <scope>NUCLEOTIDE SEQUENCE</scope>
    <source>
        <strain evidence="4">Run_A_D11</strain>
    </source>
</reference>
<dbReference type="Pfam" id="PF14559">
    <property type="entry name" value="TPR_19"/>
    <property type="match status" value="1"/>
</dbReference>
<comment type="caution">
    <text evidence="4">The sequence shown here is derived from an EMBL/GenBank/DDBJ whole genome shotgun (WGS) entry which is preliminary data.</text>
</comment>
<feature type="repeat" description="TPR" evidence="1">
    <location>
        <begin position="245"/>
        <end position="278"/>
    </location>
</feature>
<keyword evidence="5" id="KW-1185">Reference proteome</keyword>
<gene>
    <name evidence="4" type="ORF">BN873_210073</name>
</gene>
<dbReference type="InterPro" id="IPR011990">
    <property type="entry name" value="TPR-like_helical_dom_sf"/>
</dbReference>
<proteinExistence type="predicted"/>
<dbReference type="Gene3D" id="1.25.40.10">
    <property type="entry name" value="Tetratricopeptide repeat domain"/>
    <property type="match status" value="1"/>
</dbReference>
<dbReference type="AlphaFoldDB" id="W6M2V2"/>
<organism evidence="4 5">
    <name type="scientific">Candidatus Competibacter denitrificans Run_A_D11</name>
    <dbReference type="NCBI Taxonomy" id="1400863"/>
    <lineage>
        <taxon>Bacteria</taxon>
        <taxon>Pseudomonadati</taxon>
        <taxon>Pseudomonadota</taxon>
        <taxon>Gammaproteobacteria</taxon>
        <taxon>Candidatus Competibacteraceae</taxon>
        <taxon>Candidatus Competibacter</taxon>
    </lineage>
</organism>